<dbReference type="Proteomes" id="UP000054324">
    <property type="component" value="Unassembled WGS sequence"/>
</dbReference>
<dbReference type="KEGG" id="ovi:T265_15419"/>
<proteinExistence type="predicted"/>
<accession>A0A074YYT9</accession>
<sequence length="88" mass="9696">MNFSDVPGEIDKIMSVLACLLQGPLIAHASPQKSSTTEMLINHAHQNGSSSKKRTSILQMPRCVYMDEFSLRFIANDCLSAGRSVEQL</sequence>
<keyword evidence="2" id="KW-1185">Reference proteome</keyword>
<dbReference type="RefSeq" id="XP_009176290.1">
    <property type="nucleotide sequence ID" value="XM_009178026.1"/>
</dbReference>
<gene>
    <name evidence="1" type="ORF">T265_15419</name>
</gene>
<evidence type="ECO:0000313" key="1">
    <source>
        <dbReference type="EMBL" id="KER19961.1"/>
    </source>
</evidence>
<dbReference type="AlphaFoldDB" id="A0A074YYT9"/>
<dbReference type="CTD" id="20329584"/>
<protein>
    <submittedName>
        <fullName evidence="1">Uncharacterized protein</fullName>
    </submittedName>
</protein>
<dbReference type="EMBL" id="KL597113">
    <property type="protein sequence ID" value="KER19961.1"/>
    <property type="molecule type" value="Genomic_DNA"/>
</dbReference>
<dbReference type="GeneID" id="20329584"/>
<organism evidence="1 2">
    <name type="scientific">Opisthorchis viverrini</name>
    <name type="common">Southeast Asian liver fluke</name>
    <dbReference type="NCBI Taxonomy" id="6198"/>
    <lineage>
        <taxon>Eukaryota</taxon>
        <taxon>Metazoa</taxon>
        <taxon>Spiralia</taxon>
        <taxon>Lophotrochozoa</taxon>
        <taxon>Platyhelminthes</taxon>
        <taxon>Trematoda</taxon>
        <taxon>Digenea</taxon>
        <taxon>Opisthorchiida</taxon>
        <taxon>Opisthorchiata</taxon>
        <taxon>Opisthorchiidae</taxon>
        <taxon>Opisthorchis</taxon>
    </lineage>
</organism>
<evidence type="ECO:0000313" key="2">
    <source>
        <dbReference type="Proteomes" id="UP000054324"/>
    </source>
</evidence>
<reference evidence="1 2" key="1">
    <citation type="submission" date="2013-11" db="EMBL/GenBank/DDBJ databases">
        <title>Opisthorchis viverrini - life in the bile duct.</title>
        <authorList>
            <person name="Young N.D."/>
            <person name="Nagarajan N."/>
            <person name="Lin S.J."/>
            <person name="Korhonen P.K."/>
            <person name="Jex A.R."/>
            <person name="Hall R.S."/>
            <person name="Safavi-Hemami H."/>
            <person name="Kaewkong W."/>
            <person name="Bertrand D."/>
            <person name="Gao S."/>
            <person name="Seet Q."/>
            <person name="Wongkham S."/>
            <person name="Teh B.T."/>
            <person name="Wongkham C."/>
            <person name="Intapan P.M."/>
            <person name="Maleewong W."/>
            <person name="Yang X."/>
            <person name="Hu M."/>
            <person name="Wang Z."/>
            <person name="Hofmann A."/>
            <person name="Sternberg P.W."/>
            <person name="Tan P."/>
            <person name="Wang J."/>
            <person name="Gasser R.B."/>
        </authorList>
    </citation>
    <scope>NUCLEOTIDE SEQUENCE [LARGE SCALE GENOMIC DNA]</scope>
</reference>
<feature type="non-terminal residue" evidence="1">
    <location>
        <position position="88"/>
    </location>
</feature>
<name>A0A074YYT9_OPIVI</name>